<protein>
    <submittedName>
        <fullName evidence="2">Putative rnase p rpr2 rpp21 snm1 subunit domain-containing protein</fullName>
    </submittedName>
</protein>
<organism evidence="2 3">
    <name type="scientific">Erysiphe neolycopersici</name>
    <dbReference type="NCBI Taxonomy" id="212602"/>
    <lineage>
        <taxon>Eukaryota</taxon>
        <taxon>Fungi</taxon>
        <taxon>Dikarya</taxon>
        <taxon>Ascomycota</taxon>
        <taxon>Pezizomycotina</taxon>
        <taxon>Leotiomycetes</taxon>
        <taxon>Erysiphales</taxon>
        <taxon>Erysiphaceae</taxon>
        <taxon>Erysiphe</taxon>
    </lineage>
</organism>
<dbReference type="InterPro" id="IPR007175">
    <property type="entry name" value="Rpr2/Snm1/Rpp21"/>
</dbReference>
<dbReference type="Proteomes" id="UP000286134">
    <property type="component" value="Unassembled WGS sequence"/>
</dbReference>
<sequence length="191" mass="22178">MTTTETSARIRFLNQSAQLLFKSAPETSRYLMTKRNKLALDNNVDITETKLSRTCNACGSLMIIGWHGAISIDPGIHKRQKKHPKKMENKKQPRALIYECNTCHRKTRQNLGFRLRTVKERKSLKISTLQTEDLPNNCEPRPKTQNNSMLASNTRKRRRTKKNTLETLIEQKRNPQSTSYGFDLMDFLKKP</sequence>
<comment type="caution">
    <text evidence="2">The sequence shown here is derived from an EMBL/GenBank/DDBJ whole genome shotgun (WGS) entry which is preliminary data.</text>
</comment>
<dbReference type="AlphaFoldDB" id="A0A420HVE3"/>
<keyword evidence="3" id="KW-1185">Reference proteome</keyword>
<feature type="compositionally biased region" description="Polar residues" evidence="1">
    <location>
        <begin position="143"/>
        <end position="152"/>
    </location>
</feature>
<dbReference type="STRING" id="212602.A0A420HVE3"/>
<name>A0A420HVE3_9PEZI</name>
<proteinExistence type="predicted"/>
<feature type="region of interest" description="Disordered" evidence="1">
    <location>
        <begin position="126"/>
        <end position="180"/>
    </location>
</feature>
<reference evidence="2 3" key="1">
    <citation type="journal article" date="2018" name="BMC Genomics">
        <title>Comparative genome analyses reveal sequence features reflecting distinct modes of host-adaptation between dicot and monocot powdery mildew.</title>
        <authorList>
            <person name="Wu Y."/>
            <person name="Ma X."/>
            <person name="Pan Z."/>
            <person name="Kale S.D."/>
            <person name="Song Y."/>
            <person name="King H."/>
            <person name="Zhang Q."/>
            <person name="Presley C."/>
            <person name="Deng X."/>
            <person name="Wei C.I."/>
            <person name="Xiao S."/>
        </authorList>
    </citation>
    <scope>NUCLEOTIDE SEQUENCE [LARGE SCALE GENOMIC DNA]</scope>
    <source>
        <strain evidence="2">UMSG2</strain>
    </source>
</reference>
<evidence type="ECO:0000256" key="1">
    <source>
        <dbReference type="SAM" id="MobiDB-lite"/>
    </source>
</evidence>
<evidence type="ECO:0000313" key="2">
    <source>
        <dbReference type="EMBL" id="RKF61428.1"/>
    </source>
</evidence>
<accession>A0A420HVE3</accession>
<dbReference type="PANTHER" id="PTHR14742">
    <property type="entry name" value="RIBONUCLEASE P SUBUNIT P21"/>
    <property type="match status" value="1"/>
</dbReference>
<evidence type="ECO:0000313" key="3">
    <source>
        <dbReference type="Proteomes" id="UP000286134"/>
    </source>
</evidence>
<dbReference type="EMBL" id="MCFK01004246">
    <property type="protein sequence ID" value="RKF61428.1"/>
    <property type="molecule type" value="Genomic_DNA"/>
</dbReference>
<dbReference type="OrthoDB" id="438080at2759"/>
<dbReference type="GO" id="GO:0008033">
    <property type="term" value="P:tRNA processing"/>
    <property type="evidence" value="ECO:0007669"/>
    <property type="project" value="TreeGrafter"/>
</dbReference>
<dbReference type="Pfam" id="PF04032">
    <property type="entry name" value="Rpr2"/>
    <property type="match status" value="1"/>
</dbReference>
<dbReference type="GO" id="GO:0005655">
    <property type="term" value="C:nucleolar ribonuclease P complex"/>
    <property type="evidence" value="ECO:0007669"/>
    <property type="project" value="TreeGrafter"/>
</dbReference>
<gene>
    <name evidence="2" type="ORF">OnM2_042067</name>
</gene>
<dbReference type="PANTHER" id="PTHR14742:SF3">
    <property type="entry name" value="RIBONUCLEASE MRP PROTEIN SUBUNIT SNM1"/>
    <property type="match status" value="1"/>
</dbReference>